<comment type="caution">
    <text evidence="3">The sequence shown here is derived from an EMBL/GenBank/DDBJ whole genome shotgun (WGS) entry which is preliminary data.</text>
</comment>
<dbReference type="InterPro" id="IPR035681">
    <property type="entry name" value="ComA-like_MBL"/>
</dbReference>
<dbReference type="InterPro" id="IPR001279">
    <property type="entry name" value="Metallo-B-lactamas"/>
</dbReference>
<dbReference type="PANTHER" id="PTHR30619:SF1">
    <property type="entry name" value="RECOMBINATION PROTEIN 2"/>
    <property type="match status" value="1"/>
</dbReference>
<protein>
    <recommendedName>
        <fullName evidence="2">Fibronectin type-III domain-containing protein</fullName>
    </recommendedName>
</protein>
<evidence type="ECO:0000259" key="2">
    <source>
        <dbReference type="PROSITE" id="PS50853"/>
    </source>
</evidence>
<evidence type="ECO:0000313" key="3">
    <source>
        <dbReference type="EMBL" id="OGM03197.1"/>
    </source>
</evidence>
<dbReference type="SMART" id="SM00060">
    <property type="entry name" value="FN3"/>
    <property type="match status" value="1"/>
</dbReference>
<sequence>MKYRNLNKLLLILFISTLFIFTSAAGSLYAADNQLKVTFLDIGQGDCEIIRTPSGKIIMIDAGDDRYNSAEDVIIPYFAANGIKKIDMLIMSHAHRDHIGGMVGLIPKIEIGEVYENRISTTQMYSDILKMLKARNIPVNKLWKDDKIDLGDGIEITVLHPPKKWQTQSGMGVSENAADNFTKIGISGLANSPIGDISNLKKDDDPIVLNAAEENLNNFSIVVRMQYKNIVYQFGGDAEAQAEDEILAAVPEKLIKTYVYKVCHHGSSTSSTTAYLAKLKPEVSVISCGVNNQFRHPAPNTLKNLEFYSKVIYRTDIDKTIESWSDGSAVNFSTGSSPNSMVTSAKITDLTPYSATIEWETSQLSTTKAVSSADGTSDKAEKSIAGYSLNHKVTLTGLKPATAYNFEIESVSQKDPSQVVADSGNFKTAAAPGIPVPAVSFATAPEKLFVYEQAKLIVKAAPAPADSQITLYEDAVSAVNKIAVSAGTLDNGQAVFDWTPKFGKTYELLAVIASAQKVIAVASFNVTPGRRLVVIDEAHGNLGAGYFEDMKVDLFNRGLQTVSSTARINDDTFKNASVFVISEYSTTEAGLNKDEIASVKKFVDNGGGLLLIGRCDYLGKSNPETLNRVLEQTGSNLRINDDEVLDPTSCLGTSPWLVMPHLFDAGIVAADVKAINCSSSASVLNSHMKPVTPADKTIIPLCYGDEDCTNIDSDKSGEGVIYPAGSKVVIDAAEIMPSGGKIAVFGSQHFGSQVYNYTSRHQTPLYNFSVINWLAHPSKKGVEELSSEINSMSPGAAPDNKTLRSDETLSETAVIGASIRADEVFKNIEKEFDPASPKIVESLDHFIDHIKTDKISTDVIKKVLDRVRYGAAEDSALMSKIRPKIEIIEEYYQRMLK</sequence>
<proteinExistence type="predicted"/>
<dbReference type="SUPFAM" id="SSF52317">
    <property type="entry name" value="Class I glutamine amidotransferase-like"/>
    <property type="match status" value="1"/>
</dbReference>
<evidence type="ECO:0000313" key="4">
    <source>
        <dbReference type="Proteomes" id="UP000178735"/>
    </source>
</evidence>
<dbReference type="PANTHER" id="PTHR30619">
    <property type="entry name" value="DNA INTERNALIZATION/COMPETENCE PROTEIN COMEC/REC2"/>
    <property type="match status" value="1"/>
</dbReference>
<dbReference type="Proteomes" id="UP000178735">
    <property type="component" value="Unassembled WGS sequence"/>
</dbReference>
<organism evidence="3 4">
    <name type="scientific">Candidatus Wallbacteria bacterium GWC2_49_35</name>
    <dbReference type="NCBI Taxonomy" id="1817813"/>
    <lineage>
        <taxon>Bacteria</taxon>
        <taxon>Candidatus Walliibacteriota</taxon>
    </lineage>
</organism>
<dbReference type="InterPro" id="IPR013783">
    <property type="entry name" value="Ig-like_fold"/>
</dbReference>
<dbReference type="InterPro" id="IPR052159">
    <property type="entry name" value="Competence_DNA_uptake"/>
</dbReference>
<dbReference type="STRING" id="1817813.A2008_08375"/>
<reference evidence="3 4" key="1">
    <citation type="journal article" date="2016" name="Nat. Commun.">
        <title>Thousands of microbial genomes shed light on interconnected biogeochemical processes in an aquifer system.</title>
        <authorList>
            <person name="Anantharaman K."/>
            <person name="Brown C.T."/>
            <person name="Hug L.A."/>
            <person name="Sharon I."/>
            <person name="Castelle C.J."/>
            <person name="Probst A.J."/>
            <person name="Thomas B.C."/>
            <person name="Singh A."/>
            <person name="Wilkins M.J."/>
            <person name="Karaoz U."/>
            <person name="Brodie E.L."/>
            <person name="Williams K.H."/>
            <person name="Hubbard S.S."/>
            <person name="Banfield J.F."/>
        </authorList>
    </citation>
    <scope>NUCLEOTIDE SEQUENCE [LARGE SCALE GENOMIC DNA]</scope>
</reference>
<dbReference type="AlphaFoldDB" id="A0A1F7WKZ6"/>
<feature type="signal peptide" evidence="1">
    <location>
        <begin position="1"/>
        <end position="30"/>
    </location>
</feature>
<dbReference type="Gene3D" id="2.60.40.10">
    <property type="entry name" value="Immunoglobulins"/>
    <property type="match status" value="1"/>
</dbReference>
<dbReference type="CDD" id="cd07731">
    <property type="entry name" value="ComA-like_MBL-fold"/>
    <property type="match status" value="1"/>
</dbReference>
<dbReference type="InterPro" id="IPR003961">
    <property type="entry name" value="FN3_dom"/>
</dbReference>
<feature type="domain" description="Fibronectin type-III" evidence="2">
    <location>
        <begin position="338"/>
        <end position="431"/>
    </location>
</feature>
<dbReference type="Gene3D" id="3.60.15.10">
    <property type="entry name" value="Ribonuclease Z/Hydroxyacylglutathione hydrolase-like"/>
    <property type="match status" value="1"/>
</dbReference>
<dbReference type="SUPFAM" id="SSF56281">
    <property type="entry name" value="Metallo-hydrolase/oxidoreductase"/>
    <property type="match status" value="1"/>
</dbReference>
<dbReference type="InterPro" id="IPR036866">
    <property type="entry name" value="RibonucZ/Hydroxyglut_hydro"/>
</dbReference>
<dbReference type="InterPro" id="IPR029062">
    <property type="entry name" value="Class_I_gatase-like"/>
</dbReference>
<gene>
    <name evidence="3" type="ORF">A2008_08375</name>
</gene>
<dbReference type="Pfam" id="PF00753">
    <property type="entry name" value="Lactamase_B"/>
    <property type="match status" value="1"/>
</dbReference>
<dbReference type="PROSITE" id="PS50853">
    <property type="entry name" value="FN3"/>
    <property type="match status" value="1"/>
</dbReference>
<feature type="chain" id="PRO_5009533470" description="Fibronectin type-III domain-containing protein" evidence="1">
    <location>
        <begin position="31"/>
        <end position="897"/>
    </location>
</feature>
<name>A0A1F7WKZ6_9BACT</name>
<keyword evidence="1" id="KW-0732">Signal</keyword>
<accession>A0A1F7WKZ6</accession>
<dbReference type="CDD" id="cd00063">
    <property type="entry name" value="FN3"/>
    <property type="match status" value="1"/>
</dbReference>
<dbReference type="EMBL" id="MGFH01000184">
    <property type="protein sequence ID" value="OGM03197.1"/>
    <property type="molecule type" value="Genomic_DNA"/>
</dbReference>
<dbReference type="Pfam" id="PF00041">
    <property type="entry name" value="fn3"/>
    <property type="match status" value="1"/>
</dbReference>
<evidence type="ECO:0000256" key="1">
    <source>
        <dbReference type="SAM" id="SignalP"/>
    </source>
</evidence>